<proteinExistence type="predicted"/>
<accession>A0ABW5Q6Q7</accession>
<evidence type="ECO:0000313" key="2">
    <source>
        <dbReference type="Proteomes" id="UP001597452"/>
    </source>
</evidence>
<protein>
    <submittedName>
        <fullName evidence="1">Uncharacterized protein</fullName>
    </submittedName>
</protein>
<keyword evidence="2" id="KW-1185">Reference proteome</keyword>
<dbReference type="RefSeq" id="WP_377327180.1">
    <property type="nucleotide sequence ID" value="NZ_JBHUMZ010000010.1"/>
</dbReference>
<organism evidence="1 2">
    <name type="scientific">Piscibacillus salipiscarius</name>
    <dbReference type="NCBI Taxonomy" id="299480"/>
    <lineage>
        <taxon>Bacteria</taxon>
        <taxon>Bacillati</taxon>
        <taxon>Bacillota</taxon>
        <taxon>Bacilli</taxon>
        <taxon>Bacillales</taxon>
        <taxon>Bacillaceae</taxon>
        <taxon>Piscibacillus</taxon>
    </lineage>
</organism>
<name>A0ABW5Q6Q7_9BACI</name>
<evidence type="ECO:0000313" key="1">
    <source>
        <dbReference type="EMBL" id="MFD2637673.1"/>
    </source>
</evidence>
<dbReference type="EMBL" id="JBHUMZ010000010">
    <property type="protein sequence ID" value="MFD2637673.1"/>
    <property type="molecule type" value="Genomic_DNA"/>
</dbReference>
<sequence length="49" mass="5799">MDLQQKYDKHALITQILEVACQLKYDSQYSKDKAVEDLEKIVKVIEEEK</sequence>
<dbReference type="Proteomes" id="UP001597452">
    <property type="component" value="Unassembled WGS sequence"/>
</dbReference>
<reference evidence="2" key="1">
    <citation type="journal article" date="2019" name="Int. J. Syst. Evol. Microbiol.">
        <title>The Global Catalogue of Microorganisms (GCM) 10K type strain sequencing project: providing services to taxonomists for standard genome sequencing and annotation.</title>
        <authorList>
            <consortium name="The Broad Institute Genomics Platform"/>
            <consortium name="The Broad Institute Genome Sequencing Center for Infectious Disease"/>
            <person name="Wu L."/>
            <person name="Ma J."/>
        </authorList>
    </citation>
    <scope>NUCLEOTIDE SEQUENCE [LARGE SCALE GENOMIC DNA]</scope>
    <source>
        <strain evidence="2">TISTR 1571</strain>
    </source>
</reference>
<gene>
    <name evidence="1" type="ORF">ACFSW4_02150</name>
</gene>
<comment type="caution">
    <text evidence="1">The sequence shown here is derived from an EMBL/GenBank/DDBJ whole genome shotgun (WGS) entry which is preliminary data.</text>
</comment>